<protein>
    <submittedName>
        <fullName evidence="1">Uncharacterized protein</fullName>
    </submittedName>
</protein>
<comment type="caution">
    <text evidence="1">The sequence shown here is derived from an EMBL/GenBank/DDBJ whole genome shotgun (WGS) entry which is preliminary data.</text>
</comment>
<name>A0AAQ4END5_AMBAM</name>
<proteinExistence type="predicted"/>
<dbReference type="Proteomes" id="UP001321473">
    <property type="component" value="Unassembled WGS sequence"/>
</dbReference>
<organism evidence="1 2">
    <name type="scientific">Amblyomma americanum</name>
    <name type="common">Lone star tick</name>
    <dbReference type="NCBI Taxonomy" id="6943"/>
    <lineage>
        <taxon>Eukaryota</taxon>
        <taxon>Metazoa</taxon>
        <taxon>Ecdysozoa</taxon>
        <taxon>Arthropoda</taxon>
        <taxon>Chelicerata</taxon>
        <taxon>Arachnida</taxon>
        <taxon>Acari</taxon>
        <taxon>Parasitiformes</taxon>
        <taxon>Ixodida</taxon>
        <taxon>Ixodoidea</taxon>
        <taxon>Ixodidae</taxon>
        <taxon>Amblyomminae</taxon>
        <taxon>Amblyomma</taxon>
    </lineage>
</organism>
<gene>
    <name evidence="1" type="ORF">V5799_030399</name>
</gene>
<accession>A0AAQ4END5</accession>
<dbReference type="EMBL" id="JARKHS020013185">
    <property type="protein sequence ID" value="KAK8776255.1"/>
    <property type="molecule type" value="Genomic_DNA"/>
</dbReference>
<reference evidence="1 2" key="1">
    <citation type="journal article" date="2023" name="Arcadia Sci">
        <title>De novo assembly of a long-read Amblyomma americanum tick genome.</title>
        <authorList>
            <person name="Chou S."/>
            <person name="Poskanzer K.E."/>
            <person name="Rollins M."/>
            <person name="Thuy-Boun P.S."/>
        </authorList>
    </citation>
    <scope>NUCLEOTIDE SEQUENCE [LARGE SCALE GENOMIC DNA]</scope>
    <source>
        <strain evidence="1">F_SG_1</strain>
        <tissue evidence="1">Salivary glands</tissue>
    </source>
</reference>
<evidence type="ECO:0000313" key="2">
    <source>
        <dbReference type="Proteomes" id="UP001321473"/>
    </source>
</evidence>
<keyword evidence="2" id="KW-1185">Reference proteome</keyword>
<evidence type="ECO:0000313" key="1">
    <source>
        <dbReference type="EMBL" id="KAK8776255.1"/>
    </source>
</evidence>
<sequence>MDAESTPGHLPPALLATRMVSTSPPYHYWKPAISTAVSSPSTGPSTTSAMESSPIILAELYLCYKTRKMDAEATPGHLPHALLATRMVYTCRPYH</sequence>
<dbReference type="AlphaFoldDB" id="A0AAQ4END5"/>